<accession>A0A7E6F1C5</accession>
<feature type="region of interest" description="Disordered" evidence="1">
    <location>
        <begin position="808"/>
        <end position="827"/>
    </location>
</feature>
<dbReference type="AlphaFoldDB" id="A0A7E6F1C5"/>
<feature type="compositionally biased region" description="Polar residues" evidence="1">
    <location>
        <begin position="753"/>
        <end position="769"/>
    </location>
</feature>
<evidence type="ECO:0000313" key="2">
    <source>
        <dbReference type="Proteomes" id="UP000515154"/>
    </source>
</evidence>
<feature type="region of interest" description="Disordered" evidence="1">
    <location>
        <begin position="661"/>
        <end position="689"/>
    </location>
</feature>
<dbReference type="RefSeq" id="XP_036360772.1">
    <property type="nucleotide sequence ID" value="XM_036504879.1"/>
</dbReference>
<feature type="region of interest" description="Disordered" evidence="1">
    <location>
        <begin position="1"/>
        <end position="23"/>
    </location>
</feature>
<name>A0A7E6F1C5_9MOLL</name>
<feature type="region of interest" description="Disordered" evidence="1">
    <location>
        <begin position="227"/>
        <end position="250"/>
    </location>
</feature>
<evidence type="ECO:0000256" key="1">
    <source>
        <dbReference type="SAM" id="MobiDB-lite"/>
    </source>
</evidence>
<feature type="region of interest" description="Disordered" evidence="1">
    <location>
        <begin position="473"/>
        <end position="617"/>
    </location>
</feature>
<protein>
    <submittedName>
        <fullName evidence="3">Uncharacterized protein LOC115214260 isoform X1</fullName>
    </submittedName>
</protein>
<evidence type="ECO:0000313" key="3">
    <source>
        <dbReference type="RefSeq" id="XP_036360772.1"/>
    </source>
</evidence>
<feature type="region of interest" description="Disordered" evidence="1">
    <location>
        <begin position="833"/>
        <end position="874"/>
    </location>
</feature>
<feature type="region of interest" description="Disordered" evidence="1">
    <location>
        <begin position="378"/>
        <end position="415"/>
    </location>
</feature>
<organism evidence="2 3">
    <name type="scientific">Octopus sinensis</name>
    <name type="common">East Asian common octopus</name>
    <dbReference type="NCBI Taxonomy" id="2607531"/>
    <lineage>
        <taxon>Eukaryota</taxon>
        <taxon>Metazoa</taxon>
        <taxon>Spiralia</taxon>
        <taxon>Lophotrochozoa</taxon>
        <taxon>Mollusca</taxon>
        <taxon>Cephalopoda</taxon>
        <taxon>Coleoidea</taxon>
        <taxon>Octopodiformes</taxon>
        <taxon>Octopoda</taxon>
        <taxon>Incirrata</taxon>
        <taxon>Octopodidae</taxon>
        <taxon>Octopus</taxon>
    </lineage>
</organism>
<sequence>MVFITRSESKRRCSQRKSRSPEFTKLTTKKINVKSEDQEVVSKTKSHKDPGKISESVSAELVTPRTLRKKACLMMKETFNMIKTVENNNTNKSEHTCEATPSEVKCREFDKDTLIQKTRASNLANIDSLQTKETLSKKFTPRRLTRQSARFASVSTSTVFKSPLKVHMQEPMALIDDVKNVDAVLNSEAAQTENDVSTEVKSKRETNILCPEEKFQDSDITKVDNLQSDQTTPEEKDIKNQSTRKSAIKASENISSFLRSPGKMGTKRQCLNSTQVVQSDSNEAVLENKSQVVEMELKQDTETIPSVQKVQDSGETDINKLQIEDASSKEFGTPRRLTRKSVINASENIIITASVPVISPRKTRATMKSSVKARISVSSDKAGAALKSPEKASIPLKSPRKASTDLKSPGKASALVKNSGKSSALLSLEACNPVESPQEANIPVESLEVTTALVGSLEATTVLAGSSEATGAPVESLEATGAPVQSLEATGAPVQSLEATGAPVQSLEATGAPVQSLEATGAPVQSLEATGAPVQSLEATGAPVQSLEATGAPVQSLEATGAPVQSLEATGAPVQSLEATGAPVQSLEATGAPVQSLEATGAPVQSLEATGAPVQSLEATGAPVQSLEAAGAPVQSLEAAGAPVESLEAAGAPVESLEAAGAPVESLEAAGAPVESLEATGDPVESLETTCDPVESLETTSAFVENSARANTKLSKVIESLSNKKCVLVLDSEEIRNSSLGKSTENSNQFVMSQSAGEDNTSAKSISKTDISKLENREDTGNKMDQETALETIKLNLKPLQTVSFGNAEESKGVSPKNGLQVKVLKTKKRRKSFTPEVVKNDKTEYPAQDMNKPSKTKKEGKEDSKENKSLKRKLIAQDADENVSIETSSKTKKKRTSKGILFIESLPESVEASSIKTLFSENKIKLKKHKTLKPGAAIVQLKDWSEIGKAVSLLSENYLGKAICINSLKDDQCEVDHCINQSDHAPPITEKMANVVITEDEKCKLVVNNLPSDCKVEDLAKMFPVATAIKLYPAKRYAIVKNAKQAAPLSDENAQKAKVDESCMEQKVPKKKVKKSKPCSEEKVCSRILYIEGYFKHFSLLQLSDFFDGKILLKKDRYIVVKFKDIKTSKKYFTQLMKLTNNNEIVTVKYLPKCK</sequence>
<dbReference type="Proteomes" id="UP000515154">
    <property type="component" value="Linkage group LG7"/>
</dbReference>
<feature type="compositionally biased region" description="Basic and acidic residues" evidence="1">
    <location>
        <begin position="770"/>
        <end position="783"/>
    </location>
</feature>
<dbReference type="KEGG" id="osn:115214260"/>
<feature type="compositionally biased region" description="Basic and acidic residues" evidence="1">
    <location>
        <begin position="857"/>
        <end position="870"/>
    </location>
</feature>
<dbReference type="PANTHER" id="PTHR37000:SF5">
    <property type="entry name" value="COILED-COIL DOMAIN-CONTAINING PROTEIN 86"/>
    <property type="match status" value="1"/>
</dbReference>
<proteinExistence type="predicted"/>
<gene>
    <name evidence="3" type="primary">LOC115214260</name>
</gene>
<dbReference type="PANTHER" id="PTHR37000">
    <property type="entry name" value="MUCIN-22"/>
    <property type="match status" value="1"/>
</dbReference>
<feature type="region of interest" description="Disordered" evidence="1">
    <location>
        <begin position="753"/>
        <end position="783"/>
    </location>
</feature>
<keyword evidence="2" id="KW-1185">Reference proteome</keyword>
<dbReference type="InterPro" id="IPR053330">
    <property type="entry name" value="Mucin-22-like"/>
</dbReference>
<reference evidence="3" key="1">
    <citation type="submission" date="2025-08" db="UniProtKB">
        <authorList>
            <consortium name="RefSeq"/>
        </authorList>
    </citation>
    <scope>IDENTIFICATION</scope>
</reference>